<comment type="caution">
    <text evidence="1">The sequence shown here is derived from an EMBL/GenBank/DDBJ whole genome shotgun (WGS) entry which is preliminary data.</text>
</comment>
<sequence>MSLNESSRGYYEKLSEFLCSNNLRMNFLPNRVPKVGMVEPSSMVNDHWFRELAVSSCTLVKRTSGAAEDRRRQCDDDVRDRRLKMLPIDRSGVI</sequence>
<name>A0A4C1UIF4_EUMVA</name>
<reference evidence="1 2" key="1">
    <citation type="journal article" date="2019" name="Commun. Biol.">
        <title>The bagworm genome reveals a unique fibroin gene that provides high tensile strength.</title>
        <authorList>
            <person name="Kono N."/>
            <person name="Nakamura H."/>
            <person name="Ohtoshi R."/>
            <person name="Tomita M."/>
            <person name="Numata K."/>
            <person name="Arakawa K."/>
        </authorList>
    </citation>
    <scope>NUCLEOTIDE SEQUENCE [LARGE SCALE GENOMIC DNA]</scope>
</reference>
<keyword evidence="2" id="KW-1185">Reference proteome</keyword>
<dbReference type="EMBL" id="BGZK01000171">
    <property type="protein sequence ID" value="GBP25726.1"/>
    <property type="molecule type" value="Genomic_DNA"/>
</dbReference>
<proteinExistence type="predicted"/>
<accession>A0A4C1UIF4</accession>
<dbReference type="AlphaFoldDB" id="A0A4C1UIF4"/>
<organism evidence="1 2">
    <name type="scientific">Eumeta variegata</name>
    <name type="common">Bagworm moth</name>
    <name type="synonym">Eumeta japonica</name>
    <dbReference type="NCBI Taxonomy" id="151549"/>
    <lineage>
        <taxon>Eukaryota</taxon>
        <taxon>Metazoa</taxon>
        <taxon>Ecdysozoa</taxon>
        <taxon>Arthropoda</taxon>
        <taxon>Hexapoda</taxon>
        <taxon>Insecta</taxon>
        <taxon>Pterygota</taxon>
        <taxon>Neoptera</taxon>
        <taxon>Endopterygota</taxon>
        <taxon>Lepidoptera</taxon>
        <taxon>Glossata</taxon>
        <taxon>Ditrysia</taxon>
        <taxon>Tineoidea</taxon>
        <taxon>Psychidae</taxon>
        <taxon>Oiketicinae</taxon>
        <taxon>Eumeta</taxon>
    </lineage>
</organism>
<dbReference type="Proteomes" id="UP000299102">
    <property type="component" value="Unassembled WGS sequence"/>
</dbReference>
<gene>
    <name evidence="1" type="ORF">EVAR_12206_1</name>
</gene>
<protein>
    <submittedName>
        <fullName evidence="1">Uncharacterized protein</fullName>
    </submittedName>
</protein>
<evidence type="ECO:0000313" key="2">
    <source>
        <dbReference type="Proteomes" id="UP000299102"/>
    </source>
</evidence>
<evidence type="ECO:0000313" key="1">
    <source>
        <dbReference type="EMBL" id="GBP25726.1"/>
    </source>
</evidence>